<dbReference type="InterPro" id="IPR013083">
    <property type="entry name" value="Znf_RING/FYVE/PHD"/>
</dbReference>
<dbReference type="CDD" id="cd16448">
    <property type="entry name" value="RING-H2"/>
    <property type="match status" value="1"/>
</dbReference>
<dbReference type="AlphaFoldDB" id="A0AAX4H2W4"/>
<evidence type="ECO:0000256" key="8">
    <source>
        <dbReference type="PROSITE-ProRule" id="PRU00175"/>
    </source>
</evidence>
<evidence type="ECO:0000259" key="12">
    <source>
        <dbReference type="PROSITE" id="PS50089"/>
    </source>
</evidence>
<keyword evidence="4 8" id="KW-0863">Zinc-finger</keyword>
<dbReference type="SUPFAM" id="SSF57850">
    <property type="entry name" value="RING/U-box"/>
    <property type="match status" value="1"/>
</dbReference>
<feature type="signal peptide" evidence="11">
    <location>
        <begin position="1"/>
        <end position="25"/>
    </location>
</feature>
<dbReference type="GeneID" id="88171200"/>
<name>A0AAX4H2W4_9ASCO</name>
<evidence type="ECO:0000256" key="5">
    <source>
        <dbReference type="ARBA" id="ARBA00022833"/>
    </source>
</evidence>
<dbReference type="PANTHER" id="PTHR45798">
    <property type="entry name" value="RING-H2 FINGER PROTEIN ATL61-RELATED-RELATED"/>
    <property type="match status" value="1"/>
</dbReference>
<dbReference type="InterPro" id="IPR003137">
    <property type="entry name" value="PA_domain"/>
</dbReference>
<keyword evidence="6 10" id="KW-1133">Transmembrane helix</keyword>
<dbReference type="SUPFAM" id="SSF52025">
    <property type="entry name" value="PA domain"/>
    <property type="match status" value="1"/>
</dbReference>
<keyword evidence="3" id="KW-0479">Metal-binding</keyword>
<comment type="subcellular location">
    <subcellularLocation>
        <location evidence="1">Membrane</location>
    </subcellularLocation>
</comment>
<feature type="transmembrane region" description="Helical" evidence="10">
    <location>
        <begin position="223"/>
        <end position="246"/>
    </location>
</feature>
<evidence type="ECO:0000256" key="4">
    <source>
        <dbReference type="ARBA" id="ARBA00022771"/>
    </source>
</evidence>
<evidence type="ECO:0000256" key="9">
    <source>
        <dbReference type="SAM" id="MobiDB-lite"/>
    </source>
</evidence>
<evidence type="ECO:0000313" key="13">
    <source>
        <dbReference type="EMBL" id="WPK22909.1"/>
    </source>
</evidence>
<dbReference type="Gene3D" id="3.50.30.30">
    <property type="match status" value="1"/>
</dbReference>
<dbReference type="PROSITE" id="PS50089">
    <property type="entry name" value="ZF_RING_2"/>
    <property type="match status" value="1"/>
</dbReference>
<evidence type="ECO:0000256" key="3">
    <source>
        <dbReference type="ARBA" id="ARBA00022723"/>
    </source>
</evidence>
<dbReference type="InterPro" id="IPR046450">
    <property type="entry name" value="PA_dom_sf"/>
</dbReference>
<evidence type="ECO:0000256" key="7">
    <source>
        <dbReference type="ARBA" id="ARBA00023136"/>
    </source>
</evidence>
<dbReference type="RefSeq" id="XP_062875296.1">
    <property type="nucleotide sequence ID" value="XM_063019226.1"/>
</dbReference>
<feature type="compositionally biased region" description="Low complexity" evidence="9">
    <location>
        <begin position="472"/>
        <end position="483"/>
    </location>
</feature>
<protein>
    <recommendedName>
        <fullName evidence="12">RING-type domain-containing protein</fullName>
    </recommendedName>
</protein>
<dbReference type="InterPro" id="IPR001841">
    <property type="entry name" value="Znf_RING"/>
</dbReference>
<dbReference type="Gene3D" id="3.30.40.10">
    <property type="entry name" value="Zinc/RING finger domain, C3HC4 (zinc finger)"/>
    <property type="match status" value="1"/>
</dbReference>
<dbReference type="GO" id="GO:0016020">
    <property type="term" value="C:membrane"/>
    <property type="evidence" value="ECO:0007669"/>
    <property type="project" value="UniProtKB-SubCell"/>
</dbReference>
<keyword evidence="14" id="KW-1185">Reference proteome</keyword>
<sequence length="542" mass="60123">MRGPAQTWSMIFALICGLRAISVNAISLSGLNGALASVLHHIEQESFPGTTPQYFHGENSTVGTSSFGPSSVLTSAFPVDLIISYNQSDGVTKQFLARYASFSPILNVKLRSKFVLLNLTACSPIDHHRFPDVKGKIVIVQRGECAFVDKVTNLLEAKLDPHAIIIANNEPHRGLVTMYSTSFNEDGLVTVPILFMTLEDYQGLVQVKDQDISLVIQTASIDGLVGVMLLMAISPTLIIFLCYLLVKALRHFRKRTLNARYKKIVLKLPVFMFSTTHLIPANNFYPYLLATRQTEDLPLTVNSSDDLSSQIELRPLPTFVINGTDVRTLTDMDLLFAEKDYFKTQKCSICLGRFVPLSSKVLVLKCKHMYHEECLSNWLVNFRRSCPLCNENLNLLEQSHASSNQSRTYRTFTPDLERGDSDSAFLLSSSPSSGLLLRSSEEYGSNNLEPMPSQGLFDNATTTSSLKIPIESTSKSSLSQTHSNELAVADSVESSTSYMTTRTQLLESISSSFFTPQSTREDSVEDAETDLFQLSTSTIRLP</sequence>
<keyword evidence="11" id="KW-0732">Signal</keyword>
<feature type="chain" id="PRO_5043590040" description="RING-type domain-containing protein" evidence="11">
    <location>
        <begin position="26"/>
        <end position="542"/>
    </location>
</feature>
<accession>A0AAX4H2W4</accession>
<keyword evidence="7 10" id="KW-0472">Membrane</keyword>
<dbReference type="Pfam" id="PF13639">
    <property type="entry name" value="zf-RING_2"/>
    <property type="match status" value="1"/>
</dbReference>
<evidence type="ECO:0000256" key="10">
    <source>
        <dbReference type="SAM" id="Phobius"/>
    </source>
</evidence>
<dbReference type="Pfam" id="PF02225">
    <property type="entry name" value="PA"/>
    <property type="match status" value="1"/>
</dbReference>
<dbReference type="KEGG" id="asau:88171200"/>
<feature type="domain" description="RING-type" evidence="12">
    <location>
        <begin position="347"/>
        <end position="390"/>
    </location>
</feature>
<dbReference type="EMBL" id="CP138894">
    <property type="protein sequence ID" value="WPK22909.1"/>
    <property type="molecule type" value="Genomic_DNA"/>
</dbReference>
<dbReference type="GO" id="GO:0008270">
    <property type="term" value="F:zinc ion binding"/>
    <property type="evidence" value="ECO:0007669"/>
    <property type="project" value="UniProtKB-KW"/>
</dbReference>
<keyword evidence="2 10" id="KW-0812">Transmembrane</keyword>
<evidence type="ECO:0000256" key="6">
    <source>
        <dbReference type="ARBA" id="ARBA00022989"/>
    </source>
</evidence>
<dbReference type="SMART" id="SM00184">
    <property type="entry name" value="RING"/>
    <property type="match status" value="1"/>
</dbReference>
<feature type="region of interest" description="Disordered" evidence="9">
    <location>
        <begin position="472"/>
        <end position="492"/>
    </location>
</feature>
<keyword evidence="5" id="KW-0862">Zinc</keyword>
<dbReference type="PANTHER" id="PTHR45798:SF88">
    <property type="entry name" value="RING-H2 FINGER PROTEIN ATL61-RELATED"/>
    <property type="match status" value="1"/>
</dbReference>
<evidence type="ECO:0000256" key="11">
    <source>
        <dbReference type="SAM" id="SignalP"/>
    </source>
</evidence>
<dbReference type="Proteomes" id="UP001338582">
    <property type="component" value="Chromosome 1"/>
</dbReference>
<evidence type="ECO:0000256" key="2">
    <source>
        <dbReference type="ARBA" id="ARBA00022692"/>
    </source>
</evidence>
<evidence type="ECO:0000256" key="1">
    <source>
        <dbReference type="ARBA" id="ARBA00004370"/>
    </source>
</evidence>
<organism evidence="13 14">
    <name type="scientific">Australozyma saopauloensis</name>
    <dbReference type="NCBI Taxonomy" id="291208"/>
    <lineage>
        <taxon>Eukaryota</taxon>
        <taxon>Fungi</taxon>
        <taxon>Dikarya</taxon>
        <taxon>Ascomycota</taxon>
        <taxon>Saccharomycotina</taxon>
        <taxon>Pichiomycetes</taxon>
        <taxon>Metschnikowiaceae</taxon>
        <taxon>Australozyma</taxon>
    </lineage>
</organism>
<evidence type="ECO:0000313" key="14">
    <source>
        <dbReference type="Proteomes" id="UP001338582"/>
    </source>
</evidence>
<reference evidence="13 14" key="1">
    <citation type="submission" date="2023-10" db="EMBL/GenBank/DDBJ databases">
        <title>Draft Genome Sequence of Candida saopaulonensis from a very Premature Infant with Sepsis.</title>
        <authorList>
            <person name="Ning Y."/>
            <person name="Dai R."/>
            <person name="Xiao M."/>
            <person name="Xu Y."/>
            <person name="Yan Q."/>
            <person name="Zhang L."/>
        </authorList>
    </citation>
    <scope>NUCLEOTIDE SEQUENCE [LARGE SCALE GENOMIC DNA]</scope>
    <source>
        <strain evidence="13 14">19XY460</strain>
    </source>
</reference>
<proteinExistence type="predicted"/>
<gene>
    <name evidence="13" type="ORF">PUMCH_000131</name>
</gene>
<dbReference type="InterPro" id="IPR052788">
    <property type="entry name" value="RING-type_E3_ligase_ATL"/>
</dbReference>